<dbReference type="EMBL" id="CM000884">
    <property type="protein sequence ID" value="PNT62108.1"/>
    <property type="molecule type" value="Genomic_DNA"/>
</dbReference>
<dbReference type="InParanoid" id="A0A2K2CJ91"/>
<reference evidence="2 3" key="1">
    <citation type="journal article" date="2010" name="Nature">
        <title>Genome sequencing and analysis of the model grass Brachypodium distachyon.</title>
        <authorList>
            <consortium name="International Brachypodium Initiative"/>
        </authorList>
    </citation>
    <scope>NUCLEOTIDE SEQUENCE [LARGE SCALE GENOMIC DNA]</scope>
    <source>
        <strain evidence="2 3">Bd21</strain>
    </source>
</reference>
<gene>
    <name evidence="2" type="ORF">BRADI_5g25676v3</name>
</gene>
<organism evidence="2">
    <name type="scientific">Brachypodium distachyon</name>
    <name type="common">Purple false brome</name>
    <name type="synonym">Trachynia distachya</name>
    <dbReference type="NCBI Taxonomy" id="15368"/>
    <lineage>
        <taxon>Eukaryota</taxon>
        <taxon>Viridiplantae</taxon>
        <taxon>Streptophyta</taxon>
        <taxon>Embryophyta</taxon>
        <taxon>Tracheophyta</taxon>
        <taxon>Spermatophyta</taxon>
        <taxon>Magnoliopsida</taxon>
        <taxon>Liliopsida</taxon>
        <taxon>Poales</taxon>
        <taxon>Poaceae</taxon>
        <taxon>BOP clade</taxon>
        <taxon>Pooideae</taxon>
        <taxon>Stipodae</taxon>
        <taxon>Brachypodieae</taxon>
        <taxon>Brachypodium</taxon>
    </lineage>
</organism>
<reference evidence="3" key="3">
    <citation type="submission" date="2018-08" db="UniProtKB">
        <authorList>
            <consortium name="EnsemblPlants"/>
        </authorList>
    </citation>
    <scope>IDENTIFICATION</scope>
    <source>
        <strain evidence="3">cv. Bd21</strain>
    </source>
</reference>
<dbReference type="Gramene" id="PNT62108">
    <property type="protein sequence ID" value="PNT62108"/>
    <property type="gene ID" value="BRADI_5g25676v3"/>
</dbReference>
<protein>
    <submittedName>
        <fullName evidence="2 3">Uncharacterized protein</fullName>
    </submittedName>
</protein>
<dbReference type="OrthoDB" id="1711136at2759"/>
<evidence type="ECO:0000313" key="4">
    <source>
        <dbReference type="Proteomes" id="UP000008810"/>
    </source>
</evidence>
<dbReference type="EnsemblPlants" id="PNT62108">
    <property type="protein sequence ID" value="PNT62108"/>
    <property type="gene ID" value="BRADI_5g25676v3"/>
</dbReference>
<sequence>MERNAWEKSGKCGIAMAASYPVKTTPNPPKPAPAREPETMTKCDRHSTCPAAAALALVLHGRQRALCPPVHVPRQRRNLEPAGASVVPVSRPRRCHWKWGWRC</sequence>
<evidence type="ECO:0000313" key="3">
    <source>
        <dbReference type="EnsemblPlants" id="PNT62108"/>
    </source>
</evidence>
<dbReference type="Proteomes" id="UP000008810">
    <property type="component" value="Chromosome 5"/>
</dbReference>
<name>A0A2K2CJ91_BRADI</name>
<dbReference type="STRING" id="15368.A0A2K2CJ91"/>
<feature type="compositionally biased region" description="Basic and acidic residues" evidence="1">
    <location>
        <begin position="33"/>
        <end position="42"/>
    </location>
</feature>
<dbReference type="AlphaFoldDB" id="A0A2K2CJ91"/>
<evidence type="ECO:0000256" key="1">
    <source>
        <dbReference type="SAM" id="MobiDB-lite"/>
    </source>
</evidence>
<accession>A0A2K2CJ91</accession>
<evidence type="ECO:0000313" key="2">
    <source>
        <dbReference type="EMBL" id="PNT62108.1"/>
    </source>
</evidence>
<feature type="region of interest" description="Disordered" evidence="1">
    <location>
        <begin position="17"/>
        <end position="42"/>
    </location>
</feature>
<proteinExistence type="predicted"/>
<keyword evidence="4" id="KW-1185">Reference proteome</keyword>
<reference evidence="2" key="2">
    <citation type="submission" date="2017-06" db="EMBL/GenBank/DDBJ databases">
        <title>WGS assembly of Brachypodium distachyon.</title>
        <authorList>
            <consortium name="The International Brachypodium Initiative"/>
            <person name="Lucas S."/>
            <person name="Harmon-Smith M."/>
            <person name="Lail K."/>
            <person name="Tice H."/>
            <person name="Grimwood J."/>
            <person name="Bruce D."/>
            <person name="Barry K."/>
            <person name="Shu S."/>
            <person name="Lindquist E."/>
            <person name="Wang M."/>
            <person name="Pitluck S."/>
            <person name="Vogel J.P."/>
            <person name="Garvin D.F."/>
            <person name="Mockler T.C."/>
            <person name="Schmutz J."/>
            <person name="Rokhsar D."/>
            <person name="Bevan M.W."/>
        </authorList>
    </citation>
    <scope>NUCLEOTIDE SEQUENCE</scope>
    <source>
        <strain evidence="2">Bd21</strain>
    </source>
</reference>